<evidence type="ECO:0000313" key="3">
    <source>
        <dbReference type="Proteomes" id="UP000319852"/>
    </source>
</evidence>
<feature type="signal peptide" evidence="1">
    <location>
        <begin position="1"/>
        <end position="25"/>
    </location>
</feature>
<protein>
    <recommendedName>
        <fullName evidence="4">PEP-CTERM protein-sorting domain-containing protein</fullName>
    </recommendedName>
</protein>
<dbReference type="OrthoDB" id="9842375at2"/>
<feature type="chain" id="PRO_5022074945" description="PEP-CTERM protein-sorting domain-containing protein" evidence="1">
    <location>
        <begin position="26"/>
        <end position="345"/>
    </location>
</feature>
<reference evidence="2 3" key="1">
    <citation type="submission" date="2019-02" db="EMBL/GenBank/DDBJ databases">
        <title>Deep-cultivation of Planctomycetes and their phenomic and genomic characterization uncovers novel biology.</title>
        <authorList>
            <person name="Wiegand S."/>
            <person name="Jogler M."/>
            <person name="Boedeker C."/>
            <person name="Pinto D."/>
            <person name="Vollmers J."/>
            <person name="Rivas-Marin E."/>
            <person name="Kohn T."/>
            <person name="Peeters S.H."/>
            <person name="Heuer A."/>
            <person name="Rast P."/>
            <person name="Oberbeckmann S."/>
            <person name="Bunk B."/>
            <person name="Jeske O."/>
            <person name="Meyerdierks A."/>
            <person name="Storesund J.E."/>
            <person name="Kallscheuer N."/>
            <person name="Luecker S."/>
            <person name="Lage O.M."/>
            <person name="Pohl T."/>
            <person name="Merkel B.J."/>
            <person name="Hornburger P."/>
            <person name="Mueller R.-W."/>
            <person name="Bruemmer F."/>
            <person name="Labrenz M."/>
            <person name="Spormann A.M."/>
            <person name="Op den Camp H."/>
            <person name="Overmann J."/>
            <person name="Amann R."/>
            <person name="Jetten M.S.M."/>
            <person name="Mascher T."/>
            <person name="Medema M.H."/>
            <person name="Devos D.P."/>
            <person name="Kaster A.-K."/>
            <person name="Ovreas L."/>
            <person name="Rohde M."/>
            <person name="Galperin M.Y."/>
            <person name="Jogler C."/>
        </authorList>
    </citation>
    <scope>NUCLEOTIDE SEQUENCE [LARGE SCALE GENOMIC DNA]</scope>
    <source>
        <strain evidence="2 3">HG15A2</strain>
    </source>
</reference>
<keyword evidence="3" id="KW-1185">Reference proteome</keyword>
<dbReference type="RefSeq" id="WP_145059553.1">
    <property type="nucleotide sequence ID" value="NZ_CP036263.1"/>
</dbReference>
<dbReference type="EMBL" id="CP036263">
    <property type="protein sequence ID" value="QDS98418.1"/>
    <property type="molecule type" value="Genomic_DNA"/>
</dbReference>
<accession>A0A517MU59</accession>
<keyword evidence="1" id="KW-0732">Signal</keyword>
<dbReference type="KEGG" id="amob:HG15A2_16940"/>
<organism evidence="2 3">
    <name type="scientific">Adhaeretor mobilis</name>
    <dbReference type="NCBI Taxonomy" id="1930276"/>
    <lineage>
        <taxon>Bacteria</taxon>
        <taxon>Pseudomonadati</taxon>
        <taxon>Planctomycetota</taxon>
        <taxon>Planctomycetia</taxon>
        <taxon>Pirellulales</taxon>
        <taxon>Lacipirellulaceae</taxon>
        <taxon>Adhaeretor</taxon>
    </lineage>
</organism>
<name>A0A517MU59_9BACT</name>
<evidence type="ECO:0000313" key="2">
    <source>
        <dbReference type="EMBL" id="QDS98418.1"/>
    </source>
</evidence>
<gene>
    <name evidence="2" type="ORF">HG15A2_16940</name>
</gene>
<sequence precursor="true">MRKNVLLSSFIACFFTASMLPTASAIVIADAAGDYVAAASATTAPTAFPSGWSYLYSTAASGGTEVALTAETALGNAGNTGFAGIDTQFGTAAVLGTLTEDPVDNLDYQFEIFSDGFDGNPTNANVNEGNEAVVGTDLLLHPGRAETEDEPPVPIDPVVIARYTIQAGDLSAGTSATIAGSFRDLAGRANAAPSHGSSESVMVEVLHNGSSLFNATGGATAAGTTGHLLQATGTFNLTGITLALGDTIDFTVNNNGNFGGDATALQAIIDIESTGGLPGDFNNDTKVDGADFLEWQRDNNVGSLTDWQNNYGNGVSGIASINAVPEPSSLLLAMWAAAICGFRRR</sequence>
<dbReference type="Proteomes" id="UP000319852">
    <property type="component" value="Chromosome"/>
</dbReference>
<evidence type="ECO:0000256" key="1">
    <source>
        <dbReference type="SAM" id="SignalP"/>
    </source>
</evidence>
<proteinExistence type="predicted"/>
<evidence type="ECO:0008006" key="4">
    <source>
        <dbReference type="Google" id="ProtNLM"/>
    </source>
</evidence>
<dbReference type="AlphaFoldDB" id="A0A517MU59"/>